<dbReference type="InterPro" id="IPR017850">
    <property type="entry name" value="Alkaline_phosphatase_core_sf"/>
</dbReference>
<sequence>MATSKRSPPTYGIVIELRKEYHLKGARSTRYPAGTTTARPPTLKARIMFRTLSPVTLVVAVFTASALAAAAPPNVIIVLTDDQGYGELSLHGNPILATPNLDRLGSESIRLTDFHVAPMCTPTRGQLMTGIDALRNGAMNVSSGRTLLRSDLKTMANHFSLGGYQTGIFGKWHLGDNYPYRPHDRGFDTAVWFPSSHINSVPDHWNNDYFDDTYLRNEMPEQFTGYCTDVFFDEAMAWMKSKGEQGQPFFTYLPTNAPHGPHFVPDKYRTVVAAQLETLLPTLPPLNKQQQTSLVSFLAMIANIDENMGRLESFLVEQGLRENTIVIFMTDNGSTMGPRYFNAGMRGGKVTLWEGGHRVPCFIRWPAGKLQSPTDLAELTQVQDILPTLLDLCELPDPSEALDGTSLAALLRGTVDELQDRMLVINYSRMPIRVTPNNNPAVPQRDGAAVLWKRWRLLQDRELYDLATDPLQQRNVIDQHPDVVQAMRTTLNEWWDRIAPTVNEPQAITIGSEHEPESKLTACEWFDVFVDQQGQVRAGVAKNGQWHLRVAEAGEYEFELRRWPREAEFSLAAGCPALEVTDGTLARGKALPIHSAVIEIGEQKLAKPASDQSRHVTFRMVLPAGDTQLRATFLDAQDRELCGAYYVYVHRMAE</sequence>
<dbReference type="PANTHER" id="PTHR42693">
    <property type="entry name" value="ARYLSULFATASE FAMILY MEMBER"/>
    <property type="match status" value="1"/>
</dbReference>
<evidence type="ECO:0000256" key="1">
    <source>
        <dbReference type="ARBA" id="ARBA00008779"/>
    </source>
</evidence>
<feature type="domain" description="Sulfatase N-terminal" evidence="6">
    <location>
        <begin position="73"/>
        <end position="392"/>
    </location>
</feature>
<protein>
    <submittedName>
        <fullName evidence="7">Arylsulfatase</fullName>
        <ecNumber evidence="7">3.1.6.1</ecNumber>
    </submittedName>
</protein>
<dbReference type="KEGG" id="ahel:Q31a_06230"/>
<keyword evidence="4" id="KW-0106">Calcium</keyword>
<evidence type="ECO:0000259" key="6">
    <source>
        <dbReference type="Pfam" id="PF00884"/>
    </source>
</evidence>
<dbReference type="Pfam" id="PF00884">
    <property type="entry name" value="Sulfatase"/>
    <property type="match status" value="1"/>
</dbReference>
<keyword evidence="2" id="KW-0479">Metal-binding</keyword>
<dbReference type="EC" id="3.1.6.1" evidence="7"/>
<dbReference type="AlphaFoldDB" id="A0A518G160"/>
<accession>A0A518G160</accession>
<name>A0A518G160_9BACT</name>
<evidence type="ECO:0000256" key="2">
    <source>
        <dbReference type="ARBA" id="ARBA00022723"/>
    </source>
</evidence>
<dbReference type="EMBL" id="CP036298">
    <property type="protein sequence ID" value="QDV22339.1"/>
    <property type="molecule type" value="Genomic_DNA"/>
</dbReference>
<organism evidence="7 8">
    <name type="scientific">Aureliella helgolandensis</name>
    <dbReference type="NCBI Taxonomy" id="2527968"/>
    <lineage>
        <taxon>Bacteria</taxon>
        <taxon>Pseudomonadati</taxon>
        <taxon>Planctomycetota</taxon>
        <taxon>Planctomycetia</taxon>
        <taxon>Pirellulales</taxon>
        <taxon>Pirellulaceae</taxon>
        <taxon>Aureliella</taxon>
    </lineage>
</organism>
<dbReference type="InterPro" id="IPR050738">
    <property type="entry name" value="Sulfatase"/>
</dbReference>
<keyword evidence="3 7" id="KW-0378">Hydrolase</keyword>
<comment type="similarity">
    <text evidence="1">Belongs to the sulfatase family.</text>
</comment>
<dbReference type="Proteomes" id="UP000318017">
    <property type="component" value="Chromosome"/>
</dbReference>
<dbReference type="Gene3D" id="3.30.1120.10">
    <property type="match status" value="1"/>
</dbReference>
<evidence type="ECO:0000313" key="8">
    <source>
        <dbReference type="Proteomes" id="UP000318017"/>
    </source>
</evidence>
<dbReference type="SUPFAM" id="SSF53649">
    <property type="entry name" value="Alkaline phosphatase-like"/>
    <property type="match status" value="1"/>
</dbReference>
<dbReference type="FunFam" id="3.40.720.10:FF:000070">
    <property type="entry name" value="Arylsulfatase A"/>
    <property type="match status" value="1"/>
</dbReference>
<dbReference type="InterPro" id="IPR024607">
    <property type="entry name" value="Sulfatase_CS"/>
</dbReference>
<evidence type="ECO:0000256" key="4">
    <source>
        <dbReference type="ARBA" id="ARBA00022837"/>
    </source>
</evidence>
<evidence type="ECO:0000256" key="5">
    <source>
        <dbReference type="SAM" id="Phobius"/>
    </source>
</evidence>
<dbReference type="CDD" id="cd16146">
    <property type="entry name" value="ARS_like"/>
    <property type="match status" value="1"/>
</dbReference>
<evidence type="ECO:0000256" key="3">
    <source>
        <dbReference type="ARBA" id="ARBA00022801"/>
    </source>
</evidence>
<dbReference type="PANTHER" id="PTHR42693:SF53">
    <property type="entry name" value="ENDO-4-O-SULFATASE"/>
    <property type="match status" value="1"/>
</dbReference>
<feature type="transmembrane region" description="Helical" evidence="5">
    <location>
        <begin position="52"/>
        <end position="71"/>
    </location>
</feature>
<keyword evidence="5" id="KW-1133">Transmembrane helix</keyword>
<keyword evidence="5" id="KW-0812">Transmembrane</keyword>
<evidence type="ECO:0000313" key="7">
    <source>
        <dbReference type="EMBL" id="QDV22339.1"/>
    </source>
</evidence>
<proteinExistence type="inferred from homology"/>
<dbReference type="GO" id="GO:0046872">
    <property type="term" value="F:metal ion binding"/>
    <property type="evidence" value="ECO:0007669"/>
    <property type="project" value="UniProtKB-KW"/>
</dbReference>
<dbReference type="PROSITE" id="PS00523">
    <property type="entry name" value="SULFATASE_1"/>
    <property type="match status" value="1"/>
</dbReference>
<dbReference type="Gene3D" id="3.40.720.10">
    <property type="entry name" value="Alkaline Phosphatase, subunit A"/>
    <property type="match status" value="1"/>
</dbReference>
<dbReference type="GO" id="GO:0004065">
    <property type="term" value="F:arylsulfatase activity"/>
    <property type="evidence" value="ECO:0007669"/>
    <property type="project" value="UniProtKB-EC"/>
</dbReference>
<reference evidence="7 8" key="1">
    <citation type="submission" date="2019-02" db="EMBL/GenBank/DDBJ databases">
        <title>Deep-cultivation of Planctomycetes and their phenomic and genomic characterization uncovers novel biology.</title>
        <authorList>
            <person name="Wiegand S."/>
            <person name="Jogler M."/>
            <person name="Boedeker C."/>
            <person name="Pinto D."/>
            <person name="Vollmers J."/>
            <person name="Rivas-Marin E."/>
            <person name="Kohn T."/>
            <person name="Peeters S.H."/>
            <person name="Heuer A."/>
            <person name="Rast P."/>
            <person name="Oberbeckmann S."/>
            <person name="Bunk B."/>
            <person name="Jeske O."/>
            <person name="Meyerdierks A."/>
            <person name="Storesund J.E."/>
            <person name="Kallscheuer N."/>
            <person name="Luecker S."/>
            <person name="Lage O.M."/>
            <person name="Pohl T."/>
            <person name="Merkel B.J."/>
            <person name="Hornburger P."/>
            <person name="Mueller R.-W."/>
            <person name="Bruemmer F."/>
            <person name="Labrenz M."/>
            <person name="Spormann A.M."/>
            <person name="Op den Camp H."/>
            <person name="Overmann J."/>
            <person name="Amann R."/>
            <person name="Jetten M.S.M."/>
            <person name="Mascher T."/>
            <person name="Medema M.H."/>
            <person name="Devos D.P."/>
            <person name="Kaster A.-K."/>
            <person name="Ovreas L."/>
            <person name="Rohde M."/>
            <person name="Galperin M.Y."/>
            <person name="Jogler C."/>
        </authorList>
    </citation>
    <scope>NUCLEOTIDE SEQUENCE [LARGE SCALE GENOMIC DNA]</scope>
    <source>
        <strain evidence="7 8">Q31a</strain>
    </source>
</reference>
<dbReference type="InterPro" id="IPR000917">
    <property type="entry name" value="Sulfatase_N"/>
</dbReference>
<keyword evidence="8" id="KW-1185">Reference proteome</keyword>
<keyword evidence="5" id="KW-0472">Membrane</keyword>
<gene>
    <name evidence="7" type="primary">atsA_8</name>
    <name evidence="7" type="ORF">Q31a_06230</name>
</gene>